<evidence type="ECO:0000256" key="8">
    <source>
        <dbReference type="SAM" id="Phobius"/>
    </source>
</evidence>
<dbReference type="OrthoDB" id="186812at2759"/>
<evidence type="ECO:0000256" key="3">
    <source>
        <dbReference type="ARBA" id="ARBA00022475"/>
    </source>
</evidence>
<proteinExistence type="inferred from homology"/>
<evidence type="ECO:0000313" key="10">
    <source>
        <dbReference type="Proteomes" id="UP000838412"/>
    </source>
</evidence>
<dbReference type="NCBIfam" id="TIGR01065">
    <property type="entry name" value="hlyIII"/>
    <property type="match status" value="1"/>
</dbReference>
<dbReference type="PANTHER" id="PTHR20855">
    <property type="entry name" value="ADIPOR/PROGESTIN RECEPTOR-RELATED"/>
    <property type="match status" value="1"/>
</dbReference>
<feature type="transmembrane region" description="Helical" evidence="8">
    <location>
        <begin position="211"/>
        <end position="232"/>
    </location>
</feature>
<feature type="binding site" evidence="7">
    <location>
        <position position="213"/>
    </location>
    <ligand>
        <name>Zn(2+)</name>
        <dbReference type="ChEBI" id="CHEBI:29105"/>
    </ligand>
</feature>
<dbReference type="AlphaFoldDB" id="A0A8K0ADZ2"/>
<accession>A0A8K0ADZ2</accession>
<dbReference type="InterPro" id="IPR005744">
    <property type="entry name" value="Hy-lIII"/>
</dbReference>
<organism evidence="9 10">
    <name type="scientific">Branchiostoma lanceolatum</name>
    <name type="common">Common lancelet</name>
    <name type="synonym">Amphioxus lanceolatum</name>
    <dbReference type="NCBI Taxonomy" id="7740"/>
    <lineage>
        <taxon>Eukaryota</taxon>
        <taxon>Metazoa</taxon>
        <taxon>Chordata</taxon>
        <taxon>Cephalochordata</taxon>
        <taxon>Leptocardii</taxon>
        <taxon>Amphioxiformes</taxon>
        <taxon>Branchiostomatidae</taxon>
        <taxon>Branchiostoma</taxon>
    </lineage>
</organism>
<feature type="transmembrane region" description="Helical" evidence="8">
    <location>
        <begin position="182"/>
        <end position="199"/>
    </location>
</feature>
<evidence type="ECO:0000256" key="6">
    <source>
        <dbReference type="ARBA" id="ARBA00023136"/>
    </source>
</evidence>
<keyword evidence="6 8" id="KW-0472">Membrane</keyword>
<dbReference type="PANTHER" id="PTHR20855:SF3">
    <property type="entry name" value="LD03007P"/>
    <property type="match status" value="1"/>
</dbReference>
<evidence type="ECO:0000256" key="2">
    <source>
        <dbReference type="ARBA" id="ARBA00007018"/>
    </source>
</evidence>
<keyword evidence="7" id="KW-0479">Metal-binding</keyword>
<name>A0A8K0ADZ2_BRALA</name>
<feature type="transmembrane region" description="Helical" evidence="8">
    <location>
        <begin position="159"/>
        <end position="176"/>
    </location>
</feature>
<keyword evidence="10" id="KW-1185">Reference proteome</keyword>
<keyword evidence="5 8" id="KW-1133">Transmembrane helix</keyword>
<feature type="transmembrane region" description="Helical" evidence="8">
    <location>
        <begin position="67"/>
        <end position="89"/>
    </location>
</feature>
<gene>
    <name evidence="9" type="primary">MMD</name>
    <name evidence="9" type="ORF">BLAG_LOCUS24463</name>
</gene>
<dbReference type="EMBL" id="OV696694">
    <property type="protein sequence ID" value="CAH1272975.1"/>
    <property type="molecule type" value="Genomic_DNA"/>
</dbReference>
<dbReference type="InterPro" id="IPR004254">
    <property type="entry name" value="AdipoR/HlyIII-related"/>
</dbReference>
<keyword evidence="3" id="KW-1003">Cell membrane</keyword>
<comment type="similarity">
    <text evidence="2">Belongs to the ADIPOR family.</text>
</comment>
<evidence type="ECO:0000256" key="4">
    <source>
        <dbReference type="ARBA" id="ARBA00022692"/>
    </source>
</evidence>
<reference evidence="9" key="1">
    <citation type="submission" date="2022-01" db="EMBL/GenBank/DDBJ databases">
        <authorList>
            <person name="Braso-Vives M."/>
        </authorList>
    </citation>
    <scope>NUCLEOTIDE SEQUENCE</scope>
</reference>
<keyword evidence="4 8" id="KW-0812">Transmembrane</keyword>
<evidence type="ECO:0000256" key="7">
    <source>
        <dbReference type="PIRSR" id="PIRSR604254-1"/>
    </source>
</evidence>
<protein>
    <submittedName>
        <fullName evidence="9">MMD protein</fullName>
    </submittedName>
</protein>
<dbReference type="GO" id="GO:0005886">
    <property type="term" value="C:plasma membrane"/>
    <property type="evidence" value="ECO:0007669"/>
    <property type="project" value="UniProtKB-SubCell"/>
</dbReference>
<dbReference type="Proteomes" id="UP000838412">
    <property type="component" value="Chromosome 9"/>
</dbReference>
<evidence type="ECO:0000256" key="1">
    <source>
        <dbReference type="ARBA" id="ARBA00004651"/>
    </source>
</evidence>
<evidence type="ECO:0000256" key="5">
    <source>
        <dbReference type="ARBA" id="ARBA00022989"/>
    </source>
</evidence>
<keyword evidence="7" id="KW-0862">Zinc</keyword>
<feature type="transmembrane region" description="Helical" evidence="8">
    <location>
        <begin position="131"/>
        <end position="152"/>
    </location>
</feature>
<evidence type="ECO:0000313" key="9">
    <source>
        <dbReference type="EMBL" id="CAH1272975.1"/>
    </source>
</evidence>
<dbReference type="GO" id="GO:0140911">
    <property type="term" value="F:pore-forming activity"/>
    <property type="evidence" value="ECO:0007669"/>
    <property type="project" value="InterPro"/>
</dbReference>
<feature type="binding site" evidence="7">
    <location>
        <position position="85"/>
    </location>
    <ligand>
        <name>Zn(2+)</name>
        <dbReference type="ChEBI" id="CHEBI:29105"/>
    </ligand>
</feature>
<sequence>MVCCTAEHRPIKSRFMNRPAVGNNPYIPTPLEHIANCVTHGLLIVPSLFAILILLRLADSPLQFVNAVVYGLALIALFTLSTSFHLLAWTGKLRSLLHFFHVCDRAVIYFFIAASYMPWLTLRDSGALGQWVHGVTWVLALMGTVFSCMFLDRCKRLETSLYLIMGICPSLSVFSMPCTDGLKELSIGGAVYIAGVFFFKSDGRIPFAHATWHLFVVVGAAFHYYAVVTYLMGARHDGIAAGHSGM</sequence>
<dbReference type="Pfam" id="PF03006">
    <property type="entry name" value="HlyIII"/>
    <property type="match status" value="1"/>
</dbReference>
<feature type="transmembrane region" description="Helical" evidence="8">
    <location>
        <begin position="96"/>
        <end position="119"/>
    </location>
</feature>
<feature type="binding site" evidence="7">
    <location>
        <position position="209"/>
    </location>
    <ligand>
        <name>Zn(2+)</name>
        <dbReference type="ChEBI" id="CHEBI:29105"/>
    </ligand>
</feature>
<comment type="subcellular location">
    <subcellularLocation>
        <location evidence="1">Cell membrane</location>
        <topology evidence="1">Multi-pass membrane protein</topology>
    </subcellularLocation>
</comment>
<feature type="transmembrane region" description="Helical" evidence="8">
    <location>
        <begin position="34"/>
        <end position="55"/>
    </location>
</feature>